<protein>
    <submittedName>
        <fullName evidence="1">Uncharacterized protein</fullName>
    </submittedName>
</protein>
<evidence type="ECO:0000313" key="1">
    <source>
        <dbReference type="EMBL" id="AEP09147.1"/>
    </source>
</evidence>
<name>G2KRA0_MICAA</name>
<dbReference type="Proteomes" id="UP000009286">
    <property type="component" value="Chromosome"/>
</dbReference>
<keyword evidence="2" id="KW-1185">Reference proteome</keyword>
<reference evidence="1 2" key="1">
    <citation type="journal article" date="2011" name="BMC Genomics">
        <title>Genomic insights into an obligate epibiotic bacterial predator: Micavibrio aeruginosavorus ARL-13.</title>
        <authorList>
            <person name="Wang Z."/>
            <person name="Kadouri D."/>
            <person name="Wu M."/>
        </authorList>
    </citation>
    <scope>NUCLEOTIDE SEQUENCE [LARGE SCALE GENOMIC DNA]</scope>
    <source>
        <strain evidence="1 2">ARL-13</strain>
    </source>
</reference>
<evidence type="ECO:0000313" key="2">
    <source>
        <dbReference type="Proteomes" id="UP000009286"/>
    </source>
</evidence>
<accession>G2KRA0</accession>
<dbReference type="STRING" id="856793.MICA_813"/>
<organism evidence="1 2">
    <name type="scientific">Micavibrio aeruginosavorus (strain ARL-13)</name>
    <dbReference type="NCBI Taxonomy" id="856793"/>
    <lineage>
        <taxon>Bacteria</taxon>
        <taxon>Pseudomonadati</taxon>
        <taxon>Bdellovibrionota</taxon>
        <taxon>Bdellovibrionia</taxon>
        <taxon>Bdellovibrionales</taxon>
        <taxon>Pseudobdellovibrionaceae</taxon>
        <taxon>Micavibrio</taxon>
    </lineage>
</organism>
<dbReference type="AlphaFoldDB" id="G2KRA0"/>
<sequence>MTTDIRMMTTNTPNPFMQNQAHAGDRIALPIPPAPHIGIAPEDKPDTRFEMEIYARFMRHLRDVPNSRMDIKILAAIGFTADMMDVGDAMVAKTLVDMGLRAPRRAFPHSFLEFADRTQQRSAWDHTSSAPDSIVALQTHWNAIGEDRFASTSRTDFVTVNEFFPT</sequence>
<dbReference type="KEGG" id="mai:MICA_813"/>
<dbReference type="RefSeq" id="WP_014102370.1">
    <property type="nucleotide sequence ID" value="NC_016026.1"/>
</dbReference>
<dbReference type="EMBL" id="CP002382">
    <property type="protein sequence ID" value="AEP09147.1"/>
    <property type="molecule type" value="Genomic_DNA"/>
</dbReference>
<dbReference type="HOGENOM" id="CLU_1738383_0_0_5"/>
<gene>
    <name evidence="1" type="ordered locus">MICA_813</name>
</gene>
<proteinExistence type="predicted"/>